<feature type="domain" description="DUF4232" evidence="2">
    <location>
        <begin position="35"/>
        <end position="157"/>
    </location>
</feature>
<dbReference type="InterPro" id="IPR025326">
    <property type="entry name" value="DUF4232"/>
</dbReference>
<dbReference type="RefSeq" id="WP_344822548.1">
    <property type="nucleotide sequence ID" value="NZ_BAAAUV010000002.1"/>
</dbReference>
<dbReference type="Proteomes" id="UP001501237">
    <property type="component" value="Unassembled WGS sequence"/>
</dbReference>
<comment type="caution">
    <text evidence="3">The sequence shown here is derived from an EMBL/GenBank/DDBJ whole genome shotgun (WGS) entry which is preliminary data.</text>
</comment>
<evidence type="ECO:0000313" key="4">
    <source>
        <dbReference type="Proteomes" id="UP001501237"/>
    </source>
</evidence>
<evidence type="ECO:0000313" key="3">
    <source>
        <dbReference type="EMBL" id="GAA3198190.1"/>
    </source>
</evidence>
<keyword evidence="4" id="KW-1185">Reference proteome</keyword>
<evidence type="ECO:0000259" key="2">
    <source>
        <dbReference type="Pfam" id="PF14016"/>
    </source>
</evidence>
<protein>
    <recommendedName>
        <fullName evidence="2">DUF4232 domain-containing protein</fullName>
    </recommendedName>
</protein>
<gene>
    <name evidence="3" type="ORF">GCM10010468_09710</name>
</gene>
<proteinExistence type="predicted"/>
<evidence type="ECO:0000256" key="1">
    <source>
        <dbReference type="SAM" id="MobiDB-lite"/>
    </source>
</evidence>
<organism evidence="3 4">
    <name type="scientific">Actinocorallia longicatena</name>
    <dbReference type="NCBI Taxonomy" id="111803"/>
    <lineage>
        <taxon>Bacteria</taxon>
        <taxon>Bacillati</taxon>
        <taxon>Actinomycetota</taxon>
        <taxon>Actinomycetes</taxon>
        <taxon>Streptosporangiales</taxon>
        <taxon>Thermomonosporaceae</taxon>
        <taxon>Actinocorallia</taxon>
    </lineage>
</organism>
<feature type="region of interest" description="Disordered" evidence="1">
    <location>
        <begin position="157"/>
        <end position="180"/>
    </location>
</feature>
<dbReference type="EMBL" id="BAAAUV010000002">
    <property type="protein sequence ID" value="GAA3198190.1"/>
    <property type="molecule type" value="Genomic_DNA"/>
</dbReference>
<name>A0ABP6Q2L3_9ACTN</name>
<sequence>MRTPVVLALLVLVAGCGEERAPGAGEATKPPVEECPESGVRLGSGPVDAAGGEHVLGLDLWNCGTVPYRVAGRPEVVFSDAAGRAVRVRIAAAPSFGRAERSVVLAPGETASAAIHWRNPAGRRPVTAVLDVGRPALRLDGTTIEVSAGATVGVGPWVRSRDATGSQTGDGAPHHADNNGWKRRRELSAADQAAGDLVAGRIRPVLERVRRRGDVAPGTVRAALLAAGLREDRAFTSAFRASAATGEAAPPGAVVDVRVGRAACVTGSVTPREVTLSVHGRNGEGTCIEAFSH</sequence>
<dbReference type="PROSITE" id="PS51257">
    <property type="entry name" value="PROKAR_LIPOPROTEIN"/>
    <property type="match status" value="1"/>
</dbReference>
<dbReference type="Pfam" id="PF14016">
    <property type="entry name" value="DUF4232"/>
    <property type="match status" value="1"/>
</dbReference>
<accession>A0ABP6Q2L3</accession>
<reference evidence="4" key="1">
    <citation type="journal article" date="2019" name="Int. J. Syst. Evol. Microbiol.">
        <title>The Global Catalogue of Microorganisms (GCM) 10K type strain sequencing project: providing services to taxonomists for standard genome sequencing and annotation.</title>
        <authorList>
            <consortium name="The Broad Institute Genomics Platform"/>
            <consortium name="The Broad Institute Genome Sequencing Center for Infectious Disease"/>
            <person name="Wu L."/>
            <person name="Ma J."/>
        </authorList>
    </citation>
    <scope>NUCLEOTIDE SEQUENCE [LARGE SCALE GENOMIC DNA]</scope>
    <source>
        <strain evidence="4">JCM 9377</strain>
    </source>
</reference>